<evidence type="ECO:0000256" key="4">
    <source>
        <dbReference type="ARBA" id="ARBA00023242"/>
    </source>
</evidence>
<proteinExistence type="predicted"/>
<name>A0A1M2V606_TRAPU</name>
<dbReference type="EMBL" id="MNAD01001644">
    <property type="protein sequence ID" value="OJT02916.1"/>
    <property type="molecule type" value="Genomic_DNA"/>
</dbReference>
<sequence>MANMFLSQSTDTTREIARAAPSIPVGLMHLLHPPAPTPHPTAPQRASTFVHSADTSGLQTFAEASGPSGTPYAPPPFGAQDPDPDILAWLGPYPIRESSRCTDMLAGGIVVQAENVDFEDRRAVVFVFPDLAVRCEGTFVLRYRAGTVYSQGGTPPQSPILAECFSRPFKIYATKEFPGLGPSTKLTKARLLPICAHIGFTYLVFQHLWRQGVRVIIRQASGRYSRESVQGSETPDSSGASGAGGGEGDASAPFVPGSTCAVPAHRSGSSASDRNGTRTRTSGRERLTDTGGSLSRGSGEDGGETWG</sequence>
<dbReference type="PROSITE" id="PS51821">
    <property type="entry name" value="VELVET"/>
    <property type="match status" value="1"/>
</dbReference>
<dbReference type="Gene3D" id="2.60.40.3960">
    <property type="entry name" value="Velvet domain"/>
    <property type="match status" value="1"/>
</dbReference>
<evidence type="ECO:0000256" key="5">
    <source>
        <dbReference type="SAM" id="MobiDB-lite"/>
    </source>
</evidence>
<dbReference type="InterPro" id="IPR037525">
    <property type="entry name" value="Velvet_dom"/>
</dbReference>
<dbReference type="InterPro" id="IPR038491">
    <property type="entry name" value="Velvet_dom_sf"/>
</dbReference>
<gene>
    <name evidence="7" type="ORF">TRAPUB_6586</name>
</gene>
<dbReference type="Pfam" id="PF11754">
    <property type="entry name" value="Velvet"/>
    <property type="match status" value="1"/>
</dbReference>
<dbReference type="OMA" id="CEGTFVL"/>
<dbReference type="PANTHER" id="PTHR33572">
    <property type="entry name" value="SPORE DEVELOPMENT REGULATOR VOSA"/>
    <property type="match status" value="1"/>
</dbReference>
<dbReference type="OrthoDB" id="5599552at2759"/>
<evidence type="ECO:0000256" key="1">
    <source>
        <dbReference type="ARBA" id="ARBA00004123"/>
    </source>
</evidence>
<dbReference type="PANTHER" id="PTHR33572:SF3">
    <property type="entry name" value="VELVET COMPLEX SUBUNIT B"/>
    <property type="match status" value="1"/>
</dbReference>
<dbReference type="GO" id="GO:0005634">
    <property type="term" value="C:nucleus"/>
    <property type="evidence" value="ECO:0007669"/>
    <property type="project" value="UniProtKB-SubCell"/>
</dbReference>
<comment type="subcellular location">
    <subcellularLocation>
        <location evidence="1">Nucleus</location>
    </subcellularLocation>
</comment>
<evidence type="ECO:0000313" key="7">
    <source>
        <dbReference type="EMBL" id="OJT02916.1"/>
    </source>
</evidence>
<evidence type="ECO:0000256" key="3">
    <source>
        <dbReference type="ARBA" id="ARBA00023163"/>
    </source>
</evidence>
<accession>A0A1M2V606</accession>
<dbReference type="InterPro" id="IPR021740">
    <property type="entry name" value="Velvet"/>
</dbReference>
<evidence type="ECO:0000256" key="2">
    <source>
        <dbReference type="ARBA" id="ARBA00023015"/>
    </source>
</evidence>
<evidence type="ECO:0000259" key="6">
    <source>
        <dbReference type="PROSITE" id="PS51821"/>
    </source>
</evidence>
<organism evidence="7 8">
    <name type="scientific">Trametes pubescens</name>
    <name type="common">White-rot fungus</name>
    <dbReference type="NCBI Taxonomy" id="154538"/>
    <lineage>
        <taxon>Eukaryota</taxon>
        <taxon>Fungi</taxon>
        <taxon>Dikarya</taxon>
        <taxon>Basidiomycota</taxon>
        <taxon>Agaricomycotina</taxon>
        <taxon>Agaricomycetes</taxon>
        <taxon>Polyporales</taxon>
        <taxon>Polyporaceae</taxon>
        <taxon>Trametes</taxon>
    </lineage>
</organism>
<keyword evidence="3" id="KW-0804">Transcription</keyword>
<dbReference type="Proteomes" id="UP000184267">
    <property type="component" value="Unassembled WGS sequence"/>
</dbReference>
<keyword evidence="8" id="KW-1185">Reference proteome</keyword>
<evidence type="ECO:0000313" key="8">
    <source>
        <dbReference type="Proteomes" id="UP000184267"/>
    </source>
</evidence>
<keyword evidence="2" id="KW-0805">Transcription regulation</keyword>
<comment type="caution">
    <text evidence="7">The sequence shown here is derived from an EMBL/GenBank/DDBJ whole genome shotgun (WGS) entry which is preliminary data.</text>
</comment>
<feature type="domain" description="Velvet" evidence="6">
    <location>
        <begin position="1"/>
        <end position="218"/>
    </location>
</feature>
<keyword evidence="4" id="KW-0539">Nucleus</keyword>
<protein>
    <recommendedName>
        <fullName evidence="6">Velvet domain-containing protein</fullName>
    </recommendedName>
</protein>
<feature type="compositionally biased region" description="Polar residues" evidence="5">
    <location>
        <begin position="267"/>
        <end position="280"/>
    </location>
</feature>
<dbReference type="AlphaFoldDB" id="A0A1M2V606"/>
<feature type="region of interest" description="Disordered" evidence="5">
    <location>
        <begin position="224"/>
        <end position="307"/>
    </location>
</feature>
<reference evidence="7 8" key="1">
    <citation type="submission" date="2016-10" db="EMBL/GenBank/DDBJ databases">
        <title>Genome sequence of the basidiomycete white-rot fungus Trametes pubescens.</title>
        <authorList>
            <person name="Makela M.R."/>
            <person name="Granchi Z."/>
            <person name="Peng M."/>
            <person name="De Vries R.P."/>
            <person name="Grigoriev I."/>
            <person name="Riley R."/>
            <person name="Hilden K."/>
        </authorList>
    </citation>
    <scope>NUCLEOTIDE SEQUENCE [LARGE SCALE GENOMIC DNA]</scope>
    <source>
        <strain evidence="7 8">FBCC735</strain>
    </source>
</reference>